<protein>
    <submittedName>
        <fullName evidence="1">Uncharacterized protein</fullName>
    </submittedName>
</protein>
<dbReference type="InterPro" id="IPR036249">
    <property type="entry name" value="Thioredoxin-like_sf"/>
</dbReference>
<dbReference type="Gene3D" id="3.40.30.50">
    <property type="entry name" value="Sep15/SelM thioredoxin-like domain, active-site redox motif"/>
    <property type="match status" value="1"/>
</dbReference>
<proteinExistence type="predicted"/>
<reference evidence="1" key="1">
    <citation type="submission" date="2014-12" db="EMBL/GenBank/DDBJ databases">
        <title>Insight into the proteome of Arion vulgaris.</title>
        <authorList>
            <person name="Aradska J."/>
            <person name="Bulat T."/>
            <person name="Smidak R."/>
            <person name="Sarate P."/>
            <person name="Gangsoo J."/>
            <person name="Sialana F."/>
            <person name="Bilban M."/>
            <person name="Lubec G."/>
        </authorList>
    </citation>
    <scope>NUCLEOTIDE SEQUENCE</scope>
    <source>
        <tissue evidence="1">Skin</tissue>
    </source>
</reference>
<organism evidence="1">
    <name type="scientific">Arion vulgaris</name>
    <dbReference type="NCBI Taxonomy" id="1028688"/>
    <lineage>
        <taxon>Eukaryota</taxon>
        <taxon>Metazoa</taxon>
        <taxon>Spiralia</taxon>
        <taxon>Lophotrochozoa</taxon>
        <taxon>Mollusca</taxon>
        <taxon>Gastropoda</taxon>
        <taxon>Heterobranchia</taxon>
        <taxon>Euthyneura</taxon>
        <taxon>Panpulmonata</taxon>
        <taxon>Eupulmonata</taxon>
        <taxon>Stylommatophora</taxon>
        <taxon>Helicina</taxon>
        <taxon>Arionoidea</taxon>
        <taxon>Arionidae</taxon>
        <taxon>Arion</taxon>
    </lineage>
</organism>
<evidence type="ECO:0000313" key="1">
    <source>
        <dbReference type="EMBL" id="CEK52231.1"/>
    </source>
</evidence>
<dbReference type="EMBL" id="HACG01005366">
    <property type="protein sequence ID" value="CEK52231.1"/>
    <property type="molecule type" value="Transcribed_RNA"/>
</dbReference>
<name>A0A0B6Y8R3_9EUPU</name>
<dbReference type="SUPFAM" id="SSF52833">
    <property type="entry name" value="Thioredoxin-like"/>
    <property type="match status" value="1"/>
</dbReference>
<sequence>MNVNNEEIEKFDLSALTQSECNDLLRRKGFFKKLHAGVKVPDEYLTGPYVEVMTEVDNYEL</sequence>
<gene>
    <name evidence="1" type="primary">ORF15994</name>
</gene>
<dbReference type="InterPro" id="IPR038219">
    <property type="entry name" value="Sep15/SelM_sf"/>
</dbReference>
<dbReference type="AlphaFoldDB" id="A0A0B6Y8R3"/>
<accession>A0A0B6Y8R3</accession>